<keyword evidence="4" id="KW-1185">Reference proteome</keyword>
<keyword evidence="1" id="KW-0479">Metal-binding</keyword>
<dbReference type="EMBL" id="PYGD01000001">
    <property type="protein sequence ID" value="PSK94000.1"/>
    <property type="molecule type" value="Genomic_DNA"/>
</dbReference>
<dbReference type="GO" id="GO:0018773">
    <property type="term" value="F:acetylpyruvate hydrolase activity"/>
    <property type="evidence" value="ECO:0007669"/>
    <property type="project" value="TreeGrafter"/>
</dbReference>
<sequence length="202" mass="22783">MKIICIGRNYAEHAKELNNPVPEEPVIFMKPKSAIARPGAPIHYPEFTDNLQYECEVVLRVCKNGRQIPERFARQYFDAWTVGIDFTARDVQAKLKAKGLPWEIAKGFDNSAAVGRFIPFDPGELYGASFSLMVNKETVQRGHTSDLLFSFEKIISYVSNYFTLQIGDLIFTGTPKGVGAVLPFDSLEGYLNNEKLLEVEIR</sequence>
<gene>
    <name evidence="3" type="ORF">B0I18_101150</name>
</gene>
<protein>
    <submittedName>
        <fullName evidence="3">2-keto-4-pentenoate hydratase/2-oxohepta-3-ene-1,7-dioic acid hydratase in catechol pathway</fullName>
    </submittedName>
</protein>
<dbReference type="GO" id="GO:0046872">
    <property type="term" value="F:metal ion binding"/>
    <property type="evidence" value="ECO:0007669"/>
    <property type="project" value="UniProtKB-KW"/>
</dbReference>
<proteinExistence type="predicted"/>
<dbReference type="SUPFAM" id="SSF56529">
    <property type="entry name" value="FAH"/>
    <property type="match status" value="1"/>
</dbReference>
<dbReference type="Gene3D" id="3.90.850.10">
    <property type="entry name" value="Fumarylacetoacetase-like, C-terminal domain"/>
    <property type="match status" value="1"/>
</dbReference>
<dbReference type="Proteomes" id="UP000240572">
    <property type="component" value="Unassembled WGS sequence"/>
</dbReference>
<accession>A0A2P8D9U9</accession>
<dbReference type="OrthoDB" id="9805307at2"/>
<dbReference type="PANTHER" id="PTHR11820">
    <property type="entry name" value="ACYLPYRUVASE"/>
    <property type="match status" value="1"/>
</dbReference>
<evidence type="ECO:0000259" key="2">
    <source>
        <dbReference type="Pfam" id="PF01557"/>
    </source>
</evidence>
<dbReference type="PANTHER" id="PTHR11820:SF7">
    <property type="entry name" value="ACYLPYRUVASE FAHD1, MITOCHONDRIAL"/>
    <property type="match status" value="1"/>
</dbReference>
<dbReference type="AlphaFoldDB" id="A0A2P8D9U9"/>
<name>A0A2P8D9U9_9BACT</name>
<reference evidence="3 4" key="1">
    <citation type="submission" date="2018-03" db="EMBL/GenBank/DDBJ databases">
        <title>Genomic Encyclopedia of Type Strains, Phase III (KMG-III): the genomes of soil and plant-associated and newly described type strains.</title>
        <authorList>
            <person name="Whitman W."/>
        </authorList>
    </citation>
    <scope>NUCLEOTIDE SEQUENCE [LARGE SCALE GENOMIC DNA]</scope>
    <source>
        <strain evidence="3 4">CGMCC 1.12700</strain>
    </source>
</reference>
<evidence type="ECO:0000256" key="1">
    <source>
        <dbReference type="ARBA" id="ARBA00022723"/>
    </source>
</evidence>
<dbReference type="InterPro" id="IPR036663">
    <property type="entry name" value="Fumarylacetoacetase_C_sf"/>
</dbReference>
<dbReference type="Pfam" id="PF01557">
    <property type="entry name" value="FAA_hydrolase"/>
    <property type="match status" value="1"/>
</dbReference>
<organism evidence="3 4">
    <name type="scientific">Taibaiella chishuiensis</name>
    <dbReference type="NCBI Taxonomy" id="1434707"/>
    <lineage>
        <taxon>Bacteria</taxon>
        <taxon>Pseudomonadati</taxon>
        <taxon>Bacteroidota</taxon>
        <taxon>Chitinophagia</taxon>
        <taxon>Chitinophagales</taxon>
        <taxon>Chitinophagaceae</taxon>
        <taxon>Taibaiella</taxon>
    </lineage>
</organism>
<dbReference type="InterPro" id="IPR011234">
    <property type="entry name" value="Fumarylacetoacetase-like_C"/>
</dbReference>
<evidence type="ECO:0000313" key="3">
    <source>
        <dbReference type="EMBL" id="PSK94000.1"/>
    </source>
</evidence>
<feature type="domain" description="Fumarylacetoacetase-like C-terminal" evidence="2">
    <location>
        <begin position="2"/>
        <end position="201"/>
    </location>
</feature>
<dbReference type="RefSeq" id="WP_106520739.1">
    <property type="nucleotide sequence ID" value="NZ_PYGD01000001.1"/>
</dbReference>
<evidence type="ECO:0000313" key="4">
    <source>
        <dbReference type="Proteomes" id="UP000240572"/>
    </source>
</evidence>
<comment type="caution">
    <text evidence="3">The sequence shown here is derived from an EMBL/GenBank/DDBJ whole genome shotgun (WGS) entry which is preliminary data.</text>
</comment>